<dbReference type="GO" id="GO:0004713">
    <property type="term" value="F:protein tyrosine kinase activity"/>
    <property type="evidence" value="ECO:0007669"/>
    <property type="project" value="InterPro"/>
</dbReference>
<evidence type="ECO:0000313" key="4">
    <source>
        <dbReference type="EMBL" id="KAH8022056.1"/>
    </source>
</evidence>
<keyword evidence="1" id="KW-0547">Nucleotide-binding</keyword>
<dbReference type="GO" id="GO:0005524">
    <property type="term" value="F:ATP binding"/>
    <property type="evidence" value="ECO:0007669"/>
    <property type="project" value="UniProtKB-KW"/>
</dbReference>
<evidence type="ECO:0000313" key="5">
    <source>
        <dbReference type="Proteomes" id="UP000821866"/>
    </source>
</evidence>
<dbReference type="VEuPathDB" id="VectorBase:LOC119173583"/>
<keyword evidence="2" id="KW-0067">ATP-binding</keyword>
<gene>
    <name evidence="4" type="ORF">HPB51_021508</name>
</gene>
<dbReference type="PRINTS" id="PR00109">
    <property type="entry name" value="TYRKINASE"/>
</dbReference>
<accession>A0A9J6DJK7</accession>
<dbReference type="AlphaFoldDB" id="A0A9J6DJK7"/>
<dbReference type="EMBL" id="JABSTU010000009">
    <property type="protein sequence ID" value="KAH8022056.1"/>
    <property type="molecule type" value="Genomic_DNA"/>
</dbReference>
<dbReference type="InterPro" id="IPR020635">
    <property type="entry name" value="Tyr_kinase_cat_dom"/>
</dbReference>
<dbReference type="PANTHER" id="PTHR24418">
    <property type="entry name" value="TYROSINE-PROTEIN KINASE"/>
    <property type="match status" value="1"/>
</dbReference>
<evidence type="ECO:0000256" key="1">
    <source>
        <dbReference type="ARBA" id="ARBA00022741"/>
    </source>
</evidence>
<dbReference type="InterPro" id="IPR001245">
    <property type="entry name" value="Ser-Thr/Tyr_kinase_cat_dom"/>
</dbReference>
<dbReference type="Proteomes" id="UP000821866">
    <property type="component" value="Chromosome 7"/>
</dbReference>
<name>A0A9J6DJK7_RHIMP</name>
<dbReference type="InterPro" id="IPR050198">
    <property type="entry name" value="Non-receptor_tyrosine_kinases"/>
</dbReference>
<dbReference type="Pfam" id="PF07714">
    <property type="entry name" value="PK_Tyr_Ser-Thr"/>
    <property type="match status" value="1"/>
</dbReference>
<dbReference type="PROSITE" id="PS50011">
    <property type="entry name" value="PROTEIN_KINASE_DOM"/>
    <property type="match status" value="1"/>
</dbReference>
<dbReference type="InterPro" id="IPR011009">
    <property type="entry name" value="Kinase-like_dom_sf"/>
</dbReference>
<evidence type="ECO:0000256" key="2">
    <source>
        <dbReference type="ARBA" id="ARBA00022840"/>
    </source>
</evidence>
<organism evidence="4 5">
    <name type="scientific">Rhipicephalus microplus</name>
    <name type="common">Cattle tick</name>
    <name type="synonym">Boophilus microplus</name>
    <dbReference type="NCBI Taxonomy" id="6941"/>
    <lineage>
        <taxon>Eukaryota</taxon>
        <taxon>Metazoa</taxon>
        <taxon>Ecdysozoa</taxon>
        <taxon>Arthropoda</taxon>
        <taxon>Chelicerata</taxon>
        <taxon>Arachnida</taxon>
        <taxon>Acari</taxon>
        <taxon>Parasitiformes</taxon>
        <taxon>Ixodida</taxon>
        <taxon>Ixodoidea</taxon>
        <taxon>Ixodidae</taxon>
        <taxon>Rhipicephalinae</taxon>
        <taxon>Rhipicephalus</taxon>
        <taxon>Boophilus</taxon>
    </lineage>
</organism>
<keyword evidence="5" id="KW-1185">Reference proteome</keyword>
<reference evidence="4" key="2">
    <citation type="submission" date="2021-09" db="EMBL/GenBank/DDBJ databases">
        <authorList>
            <person name="Jia N."/>
            <person name="Wang J."/>
            <person name="Shi W."/>
            <person name="Du L."/>
            <person name="Sun Y."/>
            <person name="Zhan W."/>
            <person name="Jiang J."/>
            <person name="Wang Q."/>
            <person name="Zhang B."/>
            <person name="Ji P."/>
            <person name="Sakyi L.B."/>
            <person name="Cui X."/>
            <person name="Yuan T."/>
            <person name="Jiang B."/>
            <person name="Yang W."/>
            <person name="Lam T.T.-Y."/>
            <person name="Chang Q."/>
            <person name="Ding S."/>
            <person name="Wang X."/>
            <person name="Zhu J."/>
            <person name="Ruan X."/>
            <person name="Zhao L."/>
            <person name="Wei J."/>
            <person name="Que T."/>
            <person name="Du C."/>
            <person name="Cheng J."/>
            <person name="Dai P."/>
            <person name="Han X."/>
            <person name="Huang E."/>
            <person name="Gao Y."/>
            <person name="Liu J."/>
            <person name="Shao H."/>
            <person name="Ye R."/>
            <person name="Li L."/>
            <person name="Wei W."/>
            <person name="Wang X."/>
            <person name="Wang C."/>
            <person name="Huo Q."/>
            <person name="Li W."/>
            <person name="Guo W."/>
            <person name="Chen H."/>
            <person name="Chen S."/>
            <person name="Zhou L."/>
            <person name="Zhou L."/>
            <person name="Ni X."/>
            <person name="Tian J."/>
            <person name="Zhou Y."/>
            <person name="Sheng Y."/>
            <person name="Liu T."/>
            <person name="Pan Y."/>
            <person name="Xia L."/>
            <person name="Li J."/>
            <person name="Zhao F."/>
            <person name="Cao W."/>
        </authorList>
    </citation>
    <scope>NUCLEOTIDE SEQUENCE</scope>
    <source>
        <strain evidence="4">Rmic-2018</strain>
        <tissue evidence="4">Larvae</tissue>
    </source>
</reference>
<dbReference type="Gene3D" id="1.10.510.10">
    <property type="entry name" value="Transferase(Phosphotransferase) domain 1"/>
    <property type="match status" value="1"/>
</dbReference>
<sequence length="122" mass="13916">MQVPFPWCAPESLKSRHFSHASDTWMFGVTLWETFSFGQEPWVGLSGAQILQRIDQLGERLAQPDACPGDVYQLMLQCWAHAPADRPTFPALKDFLLEARPPVLRVLRTVQVGSFWYVVGHF</sequence>
<evidence type="ECO:0000259" key="3">
    <source>
        <dbReference type="PROSITE" id="PS50011"/>
    </source>
</evidence>
<dbReference type="GO" id="GO:0002009">
    <property type="term" value="P:morphogenesis of an epithelium"/>
    <property type="evidence" value="ECO:0007669"/>
    <property type="project" value="UniProtKB-ARBA"/>
</dbReference>
<reference evidence="4" key="1">
    <citation type="journal article" date="2020" name="Cell">
        <title>Large-Scale Comparative Analyses of Tick Genomes Elucidate Their Genetic Diversity and Vector Capacities.</title>
        <authorList>
            <consortium name="Tick Genome and Microbiome Consortium (TIGMIC)"/>
            <person name="Jia N."/>
            <person name="Wang J."/>
            <person name="Shi W."/>
            <person name="Du L."/>
            <person name="Sun Y."/>
            <person name="Zhan W."/>
            <person name="Jiang J.F."/>
            <person name="Wang Q."/>
            <person name="Zhang B."/>
            <person name="Ji P."/>
            <person name="Bell-Sakyi L."/>
            <person name="Cui X.M."/>
            <person name="Yuan T.T."/>
            <person name="Jiang B.G."/>
            <person name="Yang W.F."/>
            <person name="Lam T.T."/>
            <person name="Chang Q.C."/>
            <person name="Ding S.J."/>
            <person name="Wang X.J."/>
            <person name="Zhu J.G."/>
            <person name="Ruan X.D."/>
            <person name="Zhao L."/>
            <person name="Wei J.T."/>
            <person name="Ye R.Z."/>
            <person name="Que T.C."/>
            <person name="Du C.H."/>
            <person name="Zhou Y.H."/>
            <person name="Cheng J.X."/>
            <person name="Dai P.F."/>
            <person name="Guo W.B."/>
            <person name="Han X.H."/>
            <person name="Huang E.J."/>
            <person name="Li L.F."/>
            <person name="Wei W."/>
            <person name="Gao Y.C."/>
            <person name="Liu J.Z."/>
            <person name="Shao H.Z."/>
            <person name="Wang X."/>
            <person name="Wang C.C."/>
            <person name="Yang T.C."/>
            <person name="Huo Q.B."/>
            <person name="Li W."/>
            <person name="Chen H.Y."/>
            <person name="Chen S.E."/>
            <person name="Zhou L.G."/>
            <person name="Ni X.B."/>
            <person name="Tian J.H."/>
            <person name="Sheng Y."/>
            <person name="Liu T."/>
            <person name="Pan Y.S."/>
            <person name="Xia L.Y."/>
            <person name="Li J."/>
            <person name="Zhao F."/>
            <person name="Cao W.C."/>
        </authorList>
    </citation>
    <scope>NUCLEOTIDE SEQUENCE</scope>
    <source>
        <strain evidence="4">Rmic-2018</strain>
    </source>
</reference>
<feature type="domain" description="Protein kinase" evidence="3">
    <location>
        <begin position="1"/>
        <end position="96"/>
    </location>
</feature>
<proteinExistence type="predicted"/>
<dbReference type="InterPro" id="IPR000719">
    <property type="entry name" value="Prot_kinase_dom"/>
</dbReference>
<comment type="caution">
    <text evidence="4">The sequence shown here is derived from an EMBL/GenBank/DDBJ whole genome shotgun (WGS) entry which is preliminary data.</text>
</comment>
<dbReference type="SUPFAM" id="SSF56112">
    <property type="entry name" value="Protein kinase-like (PK-like)"/>
    <property type="match status" value="1"/>
</dbReference>
<dbReference type="SMART" id="SM00219">
    <property type="entry name" value="TyrKc"/>
    <property type="match status" value="1"/>
</dbReference>
<protein>
    <recommendedName>
        <fullName evidence="3">Protein kinase domain-containing protein</fullName>
    </recommendedName>
</protein>